<evidence type="ECO:0000313" key="3">
    <source>
        <dbReference type="Proteomes" id="UP000799428"/>
    </source>
</evidence>
<organism evidence="2 3">
    <name type="scientific">Pleomassaria siparia CBS 279.74</name>
    <dbReference type="NCBI Taxonomy" id="1314801"/>
    <lineage>
        <taxon>Eukaryota</taxon>
        <taxon>Fungi</taxon>
        <taxon>Dikarya</taxon>
        <taxon>Ascomycota</taxon>
        <taxon>Pezizomycotina</taxon>
        <taxon>Dothideomycetes</taxon>
        <taxon>Pleosporomycetidae</taxon>
        <taxon>Pleosporales</taxon>
        <taxon>Pleomassariaceae</taxon>
        <taxon>Pleomassaria</taxon>
    </lineage>
</organism>
<name>A0A6G1JRI8_9PLEO</name>
<accession>A0A6G1JRI8</accession>
<keyword evidence="1" id="KW-0732">Signal</keyword>
<dbReference type="EMBL" id="MU005791">
    <property type="protein sequence ID" value="KAF2702892.1"/>
    <property type="molecule type" value="Genomic_DNA"/>
</dbReference>
<dbReference type="Proteomes" id="UP000799428">
    <property type="component" value="Unassembled WGS sequence"/>
</dbReference>
<dbReference type="AlphaFoldDB" id="A0A6G1JRI8"/>
<feature type="chain" id="PRO_5026279574" description="Secreted protein" evidence="1">
    <location>
        <begin position="32"/>
        <end position="102"/>
    </location>
</feature>
<proteinExistence type="predicted"/>
<reference evidence="2" key="1">
    <citation type="journal article" date="2020" name="Stud. Mycol.">
        <title>101 Dothideomycetes genomes: a test case for predicting lifestyles and emergence of pathogens.</title>
        <authorList>
            <person name="Haridas S."/>
            <person name="Albert R."/>
            <person name="Binder M."/>
            <person name="Bloem J."/>
            <person name="Labutti K."/>
            <person name="Salamov A."/>
            <person name="Andreopoulos B."/>
            <person name="Baker S."/>
            <person name="Barry K."/>
            <person name="Bills G."/>
            <person name="Bluhm B."/>
            <person name="Cannon C."/>
            <person name="Castanera R."/>
            <person name="Culley D."/>
            <person name="Daum C."/>
            <person name="Ezra D."/>
            <person name="Gonzalez J."/>
            <person name="Henrissat B."/>
            <person name="Kuo A."/>
            <person name="Liang C."/>
            <person name="Lipzen A."/>
            <person name="Lutzoni F."/>
            <person name="Magnuson J."/>
            <person name="Mondo S."/>
            <person name="Nolan M."/>
            <person name="Ohm R."/>
            <person name="Pangilinan J."/>
            <person name="Park H.-J."/>
            <person name="Ramirez L."/>
            <person name="Alfaro M."/>
            <person name="Sun H."/>
            <person name="Tritt A."/>
            <person name="Yoshinaga Y."/>
            <person name="Zwiers L.-H."/>
            <person name="Turgeon B."/>
            <person name="Goodwin S."/>
            <person name="Spatafora J."/>
            <person name="Crous P."/>
            <person name="Grigoriev I."/>
        </authorList>
    </citation>
    <scope>NUCLEOTIDE SEQUENCE</scope>
    <source>
        <strain evidence="2">CBS 279.74</strain>
    </source>
</reference>
<evidence type="ECO:0008006" key="4">
    <source>
        <dbReference type="Google" id="ProtNLM"/>
    </source>
</evidence>
<sequence>MTMTPTPTLTITMTITLICVVAGASLHFASASAVRSCASGKRSAAGKRKAQLFINRTKKPDRRSITHMMHDARCRGEDETGALCFVSFCRDGARGGSSSGWW</sequence>
<protein>
    <recommendedName>
        <fullName evidence="4">Secreted protein</fullName>
    </recommendedName>
</protein>
<keyword evidence="3" id="KW-1185">Reference proteome</keyword>
<gene>
    <name evidence="2" type="ORF">K504DRAFT_452073</name>
</gene>
<evidence type="ECO:0000313" key="2">
    <source>
        <dbReference type="EMBL" id="KAF2702892.1"/>
    </source>
</evidence>
<feature type="signal peptide" evidence="1">
    <location>
        <begin position="1"/>
        <end position="31"/>
    </location>
</feature>
<evidence type="ECO:0000256" key="1">
    <source>
        <dbReference type="SAM" id="SignalP"/>
    </source>
</evidence>